<feature type="compositionally biased region" description="Basic and acidic residues" evidence="3">
    <location>
        <begin position="775"/>
        <end position="789"/>
    </location>
</feature>
<evidence type="ECO:0000256" key="3">
    <source>
        <dbReference type="SAM" id="MobiDB-lite"/>
    </source>
</evidence>
<protein>
    <recommendedName>
        <fullName evidence="4">Tr-type G domain-containing protein</fullName>
    </recommendedName>
</protein>
<dbReference type="NCBIfam" id="TIGR00231">
    <property type="entry name" value="small_GTP"/>
    <property type="match status" value="1"/>
</dbReference>
<dbReference type="InterPro" id="IPR005225">
    <property type="entry name" value="Small_GTP-bd"/>
</dbReference>
<dbReference type="InterPro" id="IPR035647">
    <property type="entry name" value="EFG_III/V"/>
</dbReference>
<dbReference type="Gene3D" id="3.90.1430.10">
    <property type="entry name" value="Yeast translation eEF2 (G' domain)"/>
    <property type="match status" value="1"/>
</dbReference>
<keyword evidence="6" id="KW-1185">Reference proteome</keyword>
<dbReference type="Pfam" id="PF14492">
    <property type="entry name" value="EFG_III"/>
    <property type="match status" value="1"/>
</dbReference>
<dbReference type="CDD" id="cd01885">
    <property type="entry name" value="EF2"/>
    <property type="match status" value="1"/>
</dbReference>
<dbReference type="PANTHER" id="PTHR42908:SF3">
    <property type="entry name" value="ELONGATION FACTOR-LIKE GTPASE 1"/>
    <property type="match status" value="1"/>
</dbReference>
<organism evidence="5 6">
    <name type="scientific">Hohenbuehelia grisea</name>
    <dbReference type="NCBI Taxonomy" id="104357"/>
    <lineage>
        <taxon>Eukaryota</taxon>
        <taxon>Fungi</taxon>
        <taxon>Dikarya</taxon>
        <taxon>Basidiomycota</taxon>
        <taxon>Agaricomycotina</taxon>
        <taxon>Agaricomycetes</taxon>
        <taxon>Agaricomycetidae</taxon>
        <taxon>Agaricales</taxon>
        <taxon>Pleurotineae</taxon>
        <taxon>Pleurotaceae</taxon>
        <taxon>Hohenbuehelia</taxon>
    </lineage>
</organism>
<evidence type="ECO:0000256" key="2">
    <source>
        <dbReference type="ARBA" id="ARBA00023134"/>
    </source>
</evidence>
<evidence type="ECO:0000313" key="6">
    <source>
        <dbReference type="Proteomes" id="UP001556367"/>
    </source>
</evidence>
<feature type="region of interest" description="Disordered" evidence="3">
    <location>
        <begin position="775"/>
        <end position="808"/>
    </location>
</feature>
<dbReference type="Gene3D" id="3.30.70.870">
    <property type="entry name" value="Elongation Factor G (Translational Gtpase), domain 3"/>
    <property type="match status" value="1"/>
</dbReference>
<dbReference type="CDD" id="cd04096">
    <property type="entry name" value="eEF2_snRNP_like_C"/>
    <property type="match status" value="1"/>
</dbReference>
<dbReference type="PANTHER" id="PTHR42908">
    <property type="entry name" value="TRANSLATION ELONGATION FACTOR-RELATED"/>
    <property type="match status" value="1"/>
</dbReference>
<dbReference type="InterPro" id="IPR009000">
    <property type="entry name" value="Transl_B-barrel_sf"/>
</dbReference>
<dbReference type="SUPFAM" id="SSF52540">
    <property type="entry name" value="P-loop containing nucleoside triphosphate hydrolases"/>
    <property type="match status" value="1"/>
</dbReference>
<dbReference type="InterPro" id="IPR041095">
    <property type="entry name" value="EFG_II"/>
</dbReference>
<gene>
    <name evidence="5" type="ORF">HGRIS_005851</name>
</gene>
<dbReference type="SMART" id="SM00838">
    <property type="entry name" value="EFG_C"/>
    <property type="match status" value="1"/>
</dbReference>
<dbReference type="Pfam" id="PF25118">
    <property type="entry name" value="EFL1"/>
    <property type="match status" value="1"/>
</dbReference>
<feature type="domain" description="Tr-type G" evidence="4">
    <location>
        <begin position="11"/>
        <end position="276"/>
    </location>
</feature>
<feature type="region of interest" description="Disordered" evidence="3">
    <location>
        <begin position="448"/>
        <end position="509"/>
    </location>
</feature>
<keyword evidence="1" id="KW-0547">Nucleotide-binding</keyword>
<keyword evidence="2" id="KW-0342">GTP-binding</keyword>
<dbReference type="Gene3D" id="2.40.30.10">
    <property type="entry name" value="Translation factors"/>
    <property type="match status" value="1"/>
</dbReference>
<evidence type="ECO:0000259" key="4">
    <source>
        <dbReference type="PROSITE" id="PS51722"/>
    </source>
</evidence>
<comment type="caution">
    <text evidence="5">The sequence shown here is derived from an EMBL/GenBank/DDBJ whole genome shotgun (WGS) entry which is preliminary data.</text>
</comment>
<feature type="compositionally biased region" description="Acidic residues" evidence="3">
    <location>
        <begin position="799"/>
        <end position="808"/>
    </location>
</feature>
<evidence type="ECO:0000256" key="1">
    <source>
        <dbReference type="ARBA" id="ARBA00022741"/>
    </source>
</evidence>
<dbReference type="SUPFAM" id="SSF50447">
    <property type="entry name" value="Translation proteins"/>
    <property type="match status" value="1"/>
</dbReference>
<dbReference type="Gene3D" id="3.30.70.240">
    <property type="match status" value="1"/>
</dbReference>
<dbReference type="PRINTS" id="PR00315">
    <property type="entry name" value="ELONGATNFCT"/>
</dbReference>
<dbReference type="PROSITE" id="PS51722">
    <property type="entry name" value="G_TR_2"/>
    <property type="match status" value="1"/>
</dbReference>
<dbReference type="CDD" id="cd16261">
    <property type="entry name" value="EF2_snRNP_III"/>
    <property type="match status" value="1"/>
</dbReference>
<sequence>MTSISEAPDPANTRIITTLGHVDHGKTTLMDALLAANNIISTRMAGKLRYLDSREDEQERGITMESSAVSLKFHVNERSASGDQLKKTFFVNMIDTPGHVDFSSEVSSASRLCDGALILVDVVEGVCTQTIAVLRQAWHDQLRPILVINKFDRLITELRLSPTEAQHHLSRLIEQVNAVMGSFFAGERMEDDLRWREDRERRLAAKKASEGEVADIGADTDSPAPEDEFQEKDDEDIYFAPERGNVVFASAIDGWGFRIGRFAQLYAAKLGMKEATLRRVLWGDFFLDSKTKKVVGYKHLRGRALKPLFVQFVLDNIWAIYDAVLLNPNPDKVAKIIGTLNLKVPPRELKSKETRPLLSTIMSQWLALSTCVIQAIIDVVPAPSSSQALRIPRILYPDLHVSASGPTTIQPKNKLEQDLFSCGSDNDACIVAYVSKMFAVPEKDLPENKKRPLSAEEMRERARAARAARQPQEFGDGAAPASVDLSAAGEQHGEASETSVVAKASEEENEEQETVLGFARLYSGTLRIGTTIQAVLPKYDTALPSTHPRNTRYITHAQVEGLYVMMGRELVSVDSVRAGNTFAIRGLGGKVWRSATLCAPSADGTVEPTTEVNAQSTASGKDADSYLINLGGVTRSAPPIVRVALEPERPADMQKLLNGLKLLSQSDPCVETFQQQTGEHVIVTAGELHLERCLKDLRERFARVEIQVSKPIVPFRETAVRGTDMAPTKTPNTARGTIHGASSGGLVTFTIRASPLPQELYDFVVQNHDSVAKLHRDRRRADMSPRATDDGPATASADEANEDAVDEQADVRRSAKVLAAHSFWDALEASCKDAGSEWRNIAERIWIFGPQKVGGCLLIDARQLASGKVRSLKQHGKGSQPLAEDDAGRLLRDMEAHLETGFQLATFQGPLCAEPVEGLAYFVESLEIKRDETGEEIDQNRIAQQTGSLISAVRDACRNGMLDWSPRLLLAMYSCDIQASTDVLGKVYAVVARRRGRIVAEEMKEGTSFFTISALLPVVESFGFADEIRKRTSGAASPQLVFSGYELLDLDPFWVPTTEEELEDLGEKSDRTNVAKSYMDGVRERKGLFVDRKIVEFAEKQRTLKK</sequence>
<dbReference type="Pfam" id="PF00009">
    <property type="entry name" value="GTP_EFTU"/>
    <property type="match status" value="1"/>
</dbReference>
<dbReference type="InterPro" id="IPR014721">
    <property type="entry name" value="Ribsml_uS5_D2-typ_fold_subgr"/>
</dbReference>
<proteinExistence type="predicted"/>
<evidence type="ECO:0000313" key="5">
    <source>
        <dbReference type="EMBL" id="KAL0960835.1"/>
    </source>
</evidence>
<dbReference type="InterPro" id="IPR056752">
    <property type="entry name" value="EFL1"/>
</dbReference>
<dbReference type="Pfam" id="PF00679">
    <property type="entry name" value="EFG_C"/>
    <property type="match status" value="1"/>
</dbReference>
<name>A0ABR3K077_9AGAR</name>
<dbReference type="EMBL" id="JASNQZ010000001">
    <property type="protein sequence ID" value="KAL0960835.1"/>
    <property type="molecule type" value="Genomic_DNA"/>
</dbReference>
<dbReference type="SUPFAM" id="SSF54980">
    <property type="entry name" value="EF-G C-terminal domain-like"/>
    <property type="match status" value="2"/>
</dbReference>
<reference evidence="6" key="1">
    <citation type="submission" date="2024-06" db="EMBL/GenBank/DDBJ databases">
        <title>Multi-omics analyses provide insights into the biosynthesis of the anticancer antibiotic pleurotin in Hohenbuehelia grisea.</title>
        <authorList>
            <person name="Weaver J.A."/>
            <person name="Alberti F."/>
        </authorList>
    </citation>
    <scope>NUCLEOTIDE SEQUENCE [LARGE SCALE GENOMIC DNA]</scope>
    <source>
        <strain evidence="6">T-177</strain>
    </source>
</reference>
<dbReference type="InterPro" id="IPR000795">
    <property type="entry name" value="T_Tr_GTP-bd_dom"/>
</dbReference>
<accession>A0ABR3K077</accession>
<dbReference type="SUPFAM" id="SSF54211">
    <property type="entry name" value="Ribosomal protein S5 domain 2-like"/>
    <property type="match status" value="1"/>
</dbReference>
<dbReference type="InterPro" id="IPR020568">
    <property type="entry name" value="Ribosomal_Su5_D2-typ_SF"/>
</dbReference>
<dbReference type="Gene3D" id="3.30.230.10">
    <property type="match status" value="1"/>
</dbReference>
<dbReference type="Proteomes" id="UP001556367">
    <property type="component" value="Unassembled WGS sequence"/>
</dbReference>
<dbReference type="InterPro" id="IPR000640">
    <property type="entry name" value="EFG_V-like"/>
</dbReference>
<dbReference type="Gene3D" id="3.40.50.300">
    <property type="entry name" value="P-loop containing nucleotide triphosphate hydrolases"/>
    <property type="match status" value="1"/>
</dbReference>
<dbReference type="InterPro" id="IPR027417">
    <property type="entry name" value="P-loop_NTPase"/>
</dbReference>
<feature type="compositionally biased region" description="Basic and acidic residues" evidence="3">
    <location>
        <begin position="448"/>
        <end position="463"/>
    </location>
</feature>
<dbReference type="CDD" id="cd01681">
    <property type="entry name" value="aeEF2_snRNP_like_IV"/>
    <property type="match status" value="1"/>
</dbReference>